<dbReference type="InterPro" id="IPR004399">
    <property type="entry name" value="HMP/HMP-P_kinase_dom"/>
</dbReference>
<comment type="caution">
    <text evidence="8">The sequence shown here is derived from an EMBL/GenBank/DDBJ whole genome shotgun (WGS) entry which is preliminary data.</text>
</comment>
<dbReference type="GO" id="GO:0008902">
    <property type="term" value="F:hydroxymethylpyrimidine kinase activity"/>
    <property type="evidence" value="ECO:0007669"/>
    <property type="project" value="UniProtKB-EC"/>
</dbReference>
<evidence type="ECO:0000256" key="1">
    <source>
        <dbReference type="ARBA" id="ARBA00004948"/>
    </source>
</evidence>
<evidence type="ECO:0000256" key="2">
    <source>
        <dbReference type="ARBA" id="ARBA00012135"/>
    </source>
</evidence>
<reference evidence="8 9" key="1">
    <citation type="submission" date="2015-01" db="EMBL/GenBank/DDBJ databases">
        <title>Comparative genomics of non-oral Prevotella species.</title>
        <authorList>
            <person name="Accetto T."/>
            <person name="Nograsek B."/>
            <person name="Avgustin G."/>
        </authorList>
    </citation>
    <scope>NUCLEOTIDE SEQUENCE [LARGE SCALE GENOMIC DNA]</scope>
    <source>
        <strain evidence="8 9">P5-119</strain>
    </source>
</reference>
<evidence type="ECO:0000256" key="4">
    <source>
        <dbReference type="ARBA" id="ARBA00022741"/>
    </source>
</evidence>
<dbReference type="Pfam" id="PF08543">
    <property type="entry name" value="Phos_pyr_kin"/>
    <property type="match status" value="1"/>
</dbReference>
<dbReference type="SUPFAM" id="SSF53613">
    <property type="entry name" value="Ribokinase-like"/>
    <property type="match status" value="1"/>
</dbReference>
<name>A0A0D0J1C1_9BACT</name>
<dbReference type="PANTHER" id="PTHR20858:SF17">
    <property type="entry name" value="HYDROXYMETHYLPYRIMIDINE_PHOSPHOMETHYLPYRIMIDINE KINASE THI20-RELATED"/>
    <property type="match status" value="1"/>
</dbReference>
<proteinExistence type="predicted"/>
<dbReference type="InterPro" id="IPR029056">
    <property type="entry name" value="Ribokinase-like"/>
</dbReference>
<keyword evidence="6" id="KW-0067">ATP-binding</keyword>
<evidence type="ECO:0000313" key="9">
    <source>
        <dbReference type="Proteomes" id="UP000032046"/>
    </source>
</evidence>
<dbReference type="CDD" id="cd01169">
    <property type="entry name" value="HMPP_kinase"/>
    <property type="match status" value="1"/>
</dbReference>
<evidence type="ECO:0000259" key="7">
    <source>
        <dbReference type="Pfam" id="PF08543"/>
    </source>
</evidence>
<evidence type="ECO:0000256" key="5">
    <source>
        <dbReference type="ARBA" id="ARBA00022777"/>
    </source>
</evidence>
<keyword evidence="4" id="KW-0547">Nucleotide-binding</keyword>
<dbReference type="Gene3D" id="3.40.1190.20">
    <property type="match status" value="1"/>
</dbReference>
<gene>
    <name evidence="8" type="ORF">ST44_03865</name>
</gene>
<feature type="domain" description="Pyridoxamine kinase/Phosphomethylpyrimidine kinase" evidence="7">
    <location>
        <begin position="12"/>
        <end position="256"/>
    </location>
</feature>
<protein>
    <recommendedName>
        <fullName evidence="2">hydroxymethylpyrimidine kinase</fullName>
        <ecNumber evidence="2">2.7.1.49</ecNumber>
    </recommendedName>
</protein>
<keyword evidence="3" id="KW-0808">Transferase</keyword>
<dbReference type="Proteomes" id="UP000032046">
    <property type="component" value="Unassembled WGS sequence"/>
</dbReference>
<dbReference type="NCBIfam" id="TIGR00097">
    <property type="entry name" value="HMP-P_kinase"/>
    <property type="match status" value="1"/>
</dbReference>
<dbReference type="AlphaFoldDB" id="A0A0D0J1C1"/>
<dbReference type="GO" id="GO:0005829">
    <property type="term" value="C:cytosol"/>
    <property type="evidence" value="ECO:0007669"/>
    <property type="project" value="TreeGrafter"/>
</dbReference>
<keyword evidence="5" id="KW-0418">Kinase</keyword>
<comment type="pathway">
    <text evidence="1">Cofactor biosynthesis; thiamine diphosphate biosynthesis.</text>
</comment>
<evidence type="ECO:0000313" key="8">
    <source>
        <dbReference type="EMBL" id="KIP63427.1"/>
    </source>
</evidence>
<dbReference type="InterPro" id="IPR013749">
    <property type="entry name" value="PM/HMP-P_kinase-1"/>
</dbReference>
<dbReference type="EC" id="2.7.1.49" evidence="2"/>
<keyword evidence="9" id="KW-1185">Reference proteome</keyword>
<dbReference type="FunFam" id="3.40.1190.20:FF:000003">
    <property type="entry name" value="Phosphomethylpyrimidine kinase ThiD"/>
    <property type="match status" value="1"/>
</dbReference>
<accession>A0A0D0J1C1</accession>
<dbReference type="GO" id="GO:0008972">
    <property type="term" value="F:phosphomethylpyrimidine kinase activity"/>
    <property type="evidence" value="ECO:0007669"/>
    <property type="project" value="InterPro"/>
</dbReference>
<dbReference type="PANTHER" id="PTHR20858">
    <property type="entry name" value="PHOSPHOMETHYLPYRIMIDINE KINASE"/>
    <property type="match status" value="1"/>
</dbReference>
<sequence>MTPVALTIAGSDSSAGAGIQQDLKTMESVGVYCATVITAITSQNTMGITGVMPVGGSVVESQLKAVLSDLNVKAVKVGMVPDAGVAHVIAAALREYKASHDCHVVYDPVMISTSGRRLMAADCLDVVVEELMPLCTLVTPNIPEAEFLAAKTGIVCEGGALADALHASILIKGGHSDGEVLADSLFNPDGSSQSFKSERIDTRNLHGTGCTLSSAIAAFLLKGLDIPSAIPQAKALLAHAIMRGKDAGIGKGNGPILPGKQ</sequence>
<dbReference type="GO" id="GO:0005524">
    <property type="term" value="F:ATP binding"/>
    <property type="evidence" value="ECO:0007669"/>
    <property type="project" value="UniProtKB-KW"/>
</dbReference>
<dbReference type="EMBL" id="JXQK01000043">
    <property type="protein sequence ID" value="KIP63427.1"/>
    <property type="molecule type" value="Genomic_DNA"/>
</dbReference>
<evidence type="ECO:0000256" key="3">
    <source>
        <dbReference type="ARBA" id="ARBA00022679"/>
    </source>
</evidence>
<dbReference type="GO" id="GO:0009228">
    <property type="term" value="P:thiamine biosynthetic process"/>
    <property type="evidence" value="ECO:0007669"/>
    <property type="project" value="InterPro"/>
</dbReference>
<organism evidence="8 9">
    <name type="scientific">Prevotella pectinovora</name>
    <dbReference type="NCBI Taxonomy" id="1602169"/>
    <lineage>
        <taxon>Bacteria</taxon>
        <taxon>Pseudomonadati</taxon>
        <taxon>Bacteroidota</taxon>
        <taxon>Bacteroidia</taxon>
        <taxon>Bacteroidales</taxon>
        <taxon>Prevotellaceae</taxon>
        <taxon>Prevotella</taxon>
    </lineage>
</organism>
<evidence type="ECO:0000256" key="6">
    <source>
        <dbReference type="ARBA" id="ARBA00022840"/>
    </source>
</evidence>
<dbReference type="STRING" id="1602171.ST44_03865"/>